<evidence type="ECO:0000256" key="2">
    <source>
        <dbReference type="ARBA" id="ARBA00022449"/>
    </source>
</evidence>
<evidence type="ECO:0000256" key="5">
    <source>
        <dbReference type="ARBA" id="ARBA00023065"/>
    </source>
</evidence>
<comment type="subcellular location">
    <subcellularLocation>
        <location evidence="1">Membrane</location>
        <topology evidence="1">Multi-pass membrane protein</topology>
    </subcellularLocation>
</comment>
<protein>
    <submittedName>
        <fullName evidence="9">Cation:proton antiporter</fullName>
    </submittedName>
</protein>
<dbReference type="Proteomes" id="UP001569428">
    <property type="component" value="Unassembled WGS sequence"/>
</dbReference>
<keyword evidence="2" id="KW-0050">Antiport</keyword>
<name>A0ABV4P2V4_9GAMM</name>
<feature type="transmembrane region" description="Helical" evidence="7">
    <location>
        <begin position="190"/>
        <end position="208"/>
    </location>
</feature>
<feature type="transmembrane region" description="Helical" evidence="7">
    <location>
        <begin position="330"/>
        <end position="350"/>
    </location>
</feature>
<keyword evidence="2" id="KW-0813">Transport</keyword>
<dbReference type="InterPro" id="IPR038770">
    <property type="entry name" value="Na+/solute_symporter_sf"/>
</dbReference>
<evidence type="ECO:0000256" key="7">
    <source>
        <dbReference type="SAM" id="Phobius"/>
    </source>
</evidence>
<dbReference type="EMBL" id="JBGMEK010000038">
    <property type="protein sequence ID" value="MFA0812319.1"/>
    <property type="molecule type" value="Genomic_DNA"/>
</dbReference>
<keyword evidence="4 7" id="KW-1133">Transmembrane helix</keyword>
<dbReference type="Gene3D" id="1.20.1530.20">
    <property type="match status" value="1"/>
</dbReference>
<feature type="domain" description="Cation/H+ exchanger transmembrane" evidence="8">
    <location>
        <begin position="13"/>
        <end position="380"/>
    </location>
</feature>
<reference evidence="9 10" key="1">
    <citation type="submission" date="2024-08" db="EMBL/GenBank/DDBJ databases">
        <authorList>
            <person name="Ishaq N."/>
        </authorList>
    </citation>
    <scope>NUCLEOTIDE SEQUENCE [LARGE SCALE GENOMIC DNA]</scope>
    <source>
        <strain evidence="9 10">DSM 18651</strain>
    </source>
</reference>
<comment type="caution">
    <text evidence="9">The sequence shown here is derived from an EMBL/GenBank/DDBJ whole genome shotgun (WGS) entry which is preliminary data.</text>
</comment>
<proteinExistence type="predicted"/>
<feature type="transmembrane region" description="Helical" evidence="7">
    <location>
        <begin position="56"/>
        <end position="75"/>
    </location>
</feature>
<feature type="transmembrane region" description="Helical" evidence="7">
    <location>
        <begin position="32"/>
        <end position="50"/>
    </location>
</feature>
<evidence type="ECO:0000313" key="10">
    <source>
        <dbReference type="Proteomes" id="UP001569428"/>
    </source>
</evidence>
<feature type="transmembrane region" description="Helical" evidence="7">
    <location>
        <begin position="362"/>
        <end position="380"/>
    </location>
</feature>
<feature type="transmembrane region" description="Helical" evidence="7">
    <location>
        <begin position="6"/>
        <end position="23"/>
    </location>
</feature>
<evidence type="ECO:0000256" key="1">
    <source>
        <dbReference type="ARBA" id="ARBA00004141"/>
    </source>
</evidence>
<evidence type="ECO:0000256" key="6">
    <source>
        <dbReference type="ARBA" id="ARBA00023136"/>
    </source>
</evidence>
<feature type="transmembrane region" description="Helical" evidence="7">
    <location>
        <begin position="87"/>
        <end position="108"/>
    </location>
</feature>
<organism evidence="9 10">
    <name type="scientific">Microbulbifer epialgicus</name>
    <dbReference type="NCBI Taxonomy" id="393907"/>
    <lineage>
        <taxon>Bacteria</taxon>
        <taxon>Pseudomonadati</taxon>
        <taxon>Pseudomonadota</taxon>
        <taxon>Gammaproteobacteria</taxon>
        <taxon>Cellvibrionales</taxon>
        <taxon>Microbulbiferaceae</taxon>
        <taxon>Microbulbifer</taxon>
    </lineage>
</organism>
<feature type="transmembrane region" description="Helical" evidence="7">
    <location>
        <begin position="273"/>
        <end position="291"/>
    </location>
</feature>
<accession>A0ABV4P2V4</accession>
<evidence type="ECO:0000313" key="9">
    <source>
        <dbReference type="EMBL" id="MFA0812319.1"/>
    </source>
</evidence>
<feature type="transmembrane region" description="Helical" evidence="7">
    <location>
        <begin position="298"/>
        <end position="318"/>
    </location>
</feature>
<evidence type="ECO:0000256" key="4">
    <source>
        <dbReference type="ARBA" id="ARBA00022989"/>
    </source>
</evidence>
<sequence length="478" mass="51662">MEEVDALTPVITVLLLGILSIVISRSIRFSPIVGYLIAGIIAGPHALGLIPESDTTHLLAELGIVFLLFDIGIHFSLSNIWDVRKDIFILGPLQILLCGSAFAVIAISFQTPPIYSILLGGALALSSTAVVAQSLAERRQRNCPVGRTATAVLIFQDICAIFLLVFASTIQNQGQSSTDIGLLSEISSAFLKGLIGFLTAIILGRYFIKPLFNIVSKTKNEEIFTAIALLIVIATAASTGAIGLSLTLGAFLGGMMISESPHRHVIQTEAKPFRNLLLAFFFISVGMSLDWRILIEYWLHIIIFIIFLLLIKAILISISAQALGWSLPGSIQLGSLLAQGSEFVFVILAVPQMRVALGEQTSGVVITGVAASLALTPALAKIGNKFARFLWSRSSASAPKSEITPVADTPPVVIFGMDEVGRMVADALEANNIAYDAIEMDYDRFVTVGHLYKFGDKFTNYWSAILWLSFSCKTELIR</sequence>
<feature type="transmembrane region" description="Helical" evidence="7">
    <location>
        <begin position="148"/>
        <end position="170"/>
    </location>
</feature>
<dbReference type="Pfam" id="PF00999">
    <property type="entry name" value="Na_H_Exchanger"/>
    <property type="match status" value="1"/>
</dbReference>
<evidence type="ECO:0000259" key="8">
    <source>
        <dbReference type="Pfam" id="PF00999"/>
    </source>
</evidence>
<keyword evidence="6 7" id="KW-0472">Membrane</keyword>
<feature type="transmembrane region" description="Helical" evidence="7">
    <location>
        <begin position="229"/>
        <end position="253"/>
    </location>
</feature>
<evidence type="ECO:0000256" key="3">
    <source>
        <dbReference type="ARBA" id="ARBA00022692"/>
    </source>
</evidence>
<feature type="transmembrane region" description="Helical" evidence="7">
    <location>
        <begin position="114"/>
        <end position="136"/>
    </location>
</feature>
<dbReference type="PANTHER" id="PTHR46157">
    <property type="entry name" value="K(+) EFFLUX ANTIPORTER 3, CHLOROPLASTIC"/>
    <property type="match status" value="1"/>
</dbReference>
<keyword evidence="10" id="KW-1185">Reference proteome</keyword>
<keyword evidence="5" id="KW-0406">Ion transport</keyword>
<keyword evidence="3 7" id="KW-0812">Transmembrane</keyword>
<gene>
    <name evidence="9" type="ORF">ACCI49_15505</name>
</gene>
<dbReference type="InterPro" id="IPR006153">
    <property type="entry name" value="Cation/H_exchanger_TM"/>
</dbReference>
<dbReference type="PANTHER" id="PTHR46157:SF4">
    <property type="entry name" value="K(+) EFFLUX ANTIPORTER 3, CHLOROPLASTIC"/>
    <property type="match status" value="1"/>
</dbReference>
<dbReference type="RefSeq" id="WP_371839984.1">
    <property type="nucleotide sequence ID" value="NZ_JBGMEK010000038.1"/>
</dbReference>